<dbReference type="InterPro" id="IPR036380">
    <property type="entry name" value="Isochorismatase-like_sf"/>
</dbReference>
<name>A0A1F5Z0H7_9BACT</name>
<dbReference type="EMBL" id="MFJF01000021">
    <property type="protein sequence ID" value="OGG05906.1"/>
    <property type="molecule type" value="Genomic_DNA"/>
</dbReference>
<evidence type="ECO:0000259" key="2">
    <source>
        <dbReference type="Pfam" id="PF00857"/>
    </source>
</evidence>
<dbReference type="PANTHER" id="PTHR43540:SF6">
    <property type="entry name" value="ISOCHORISMATASE-LIKE DOMAIN-CONTAINING PROTEIN"/>
    <property type="match status" value="1"/>
</dbReference>
<dbReference type="Proteomes" id="UP000177354">
    <property type="component" value="Unassembled WGS sequence"/>
</dbReference>
<dbReference type="AlphaFoldDB" id="A0A1F5Z0H7"/>
<dbReference type="Pfam" id="PF00857">
    <property type="entry name" value="Isochorismatase"/>
    <property type="match status" value="1"/>
</dbReference>
<dbReference type="PANTHER" id="PTHR43540">
    <property type="entry name" value="PEROXYUREIDOACRYLATE/UREIDOACRYLATE AMIDOHYDROLASE-RELATED"/>
    <property type="match status" value="1"/>
</dbReference>
<dbReference type="InterPro" id="IPR000868">
    <property type="entry name" value="Isochorismatase-like_dom"/>
</dbReference>
<dbReference type="InterPro" id="IPR050272">
    <property type="entry name" value="Isochorismatase-like_hydrls"/>
</dbReference>
<gene>
    <name evidence="3" type="ORF">A2777_04790</name>
</gene>
<evidence type="ECO:0000313" key="4">
    <source>
        <dbReference type="Proteomes" id="UP000177354"/>
    </source>
</evidence>
<proteinExistence type="predicted"/>
<reference evidence="3 4" key="1">
    <citation type="journal article" date="2016" name="Nat. Commun.">
        <title>Thousands of microbial genomes shed light on interconnected biogeochemical processes in an aquifer system.</title>
        <authorList>
            <person name="Anantharaman K."/>
            <person name="Brown C.T."/>
            <person name="Hug L.A."/>
            <person name="Sharon I."/>
            <person name="Castelle C.J."/>
            <person name="Probst A.J."/>
            <person name="Thomas B.C."/>
            <person name="Singh A."/>
            <person name="Wilkins M.J."/>
            <person name="Karaoz U."/>
            <person name="Brodie E.L."/>
            <person name="Williams K.H."/>
            <person name="Hubbard S.S."/>
            <person name="Banfield J.F."/>
        </authorList>
    </citation>
    <scope>NUCLEOTIDE SEQUENCE [LARGE SCALE GENOMIC DNA]</scope>
</reference>
<comment type="caution">
    <text evidence="3">The sequence shown here is derived from an EMBL/GenBank/DDBJ whole genome shotgun (WGS) entry which is preliminary data.</text>
</comment>
<keyword evidence="1" id="KW-0378">Hydrolase</keyword>
<evidence type="ECO:0000256" key="1">
    <source>
        <dbReference type="ARBA" id="ARBA00022801"/>
    </source>
</evidence>
<dbReference type="Gene3D" id="3.40.50.850">
    <property type="entry name" value="Isochorismatase-like"/>
    <property type="match status" value="1"/>
</dbReference>
<dbReference type="GO" id="GO:0016787">
    <property type="term" value="F:hydrolase activity"/>
    <property type="evidence" value="ECO:0007669"/>
    <property type="project" value="UniProtKB-KW"/>
</dbReference>
<feature type="domain" description="Isochorismatase-like" evidence="2">
    <location>
        <begin position="12"/>
        <end position="175"/>
    </location>
</feature>
<sequence>MSFKKSLKNEKAVIVIDMLEDFVYGALKNVRAKRIIPKIAGLVNHARKKGWIVVYANDAHLPGDPEEKVWGPHAMAGSKGAQVISELKPKKGDFVLGKRTYSGFYETGLDLLLRDNGVSELIITGQHTHICVRHTCADAFARNYKITVPEDGVESFSDSDHKNGLEYLKICYGANIVKTSSLIV</sequence>
<evidence type="ECO:0000313" key="3">
    <source>
        <dbReference type="EMBL" id="OGG05906.1"/>
    </source>
</evidence>
<dbReference type="SUPFAM" id="SSF52499">
    <property type="entry name" value="Isochorismatase-like hydrolases"/>
    <property type="match status" value="1"/>
</dbReference>
<organism evidence="3 4">
    <name type="scientific">Candidatus Gottesmanbacteria bacterium RIFCSPHIGHO2_01_FULL_40_15</name>
    <dbReference type="NCBI Taxonomy" id="1798376"/>
    <lineage>
        <taxon>Bacteria</taxon>
        <taxon>Candidatus Gottesmaniibacteriota</taxon>
    </lineage>
</organism>
<protein>
    <submittedName>
        <fullName evidence="3">Nicotinamidase</fullName>
    </submittedName>
</protein>
<accession>A0A1F5Z0H7</accession>
<dbReference type="CDD" id="cd00431">
    <property type="entry name" value="cysteine_hydrolases"/>
    <property type="match status" value="1"/>
</dbReference>